<dbReference type="RefSeq" id="XP_007374279.1">
    <property type="nucleotide sequence ID" value="XM_007374217.1"/>
</dbReference>
<reference evidence="2 3" key="1">
    <citation type="journal article" date="2011" name="Proc. Natl. Acad. Sci. U.S.A.">
        <title>Comparative genomics of xylose-fermenting fungi for enhanced biofuel production.</title>
        <authorList>
            <person name="Wohlbach D.J."/>
            <person name="Kuo A."/>
            <person name="Sato T.K."/>
            <person name="Potts K.M."/>
            <person name="Salamov A.A."/>
            <person name="LaButti K.M."/>
            <person name="Sun H."/>
            <person name="Clum A."/>
            <person name="Pangilinan J.L."/>
            <person name="Lindquist E.A."/>
            <person name="Lucas S."/>
            <person name="Lapidus A."/>
            <person name="Jin M."/>
            <person name="Gunawan C."/>
            <person name="Balan V."/>
            <person name="Dale B.E."/>
            <person name="Jeffries T.W."/>
            <person name="Zinkel R."/>
            <person name="Barry K.W."/>
            <person name="Grigoriev I.V."/>
            <person name="Gasch A.P."/>
        </authorList>
    </citation>
    <scope>NUCLEOTIDE SEQUENCE [LARGE SCALE GENOMIC DNA]</scope>
    <source>
        <strain evidence="3">NRRL Y-27907 / 11-Y1</strain>
    </source>
</reference>
<accession>G3AM59</accession>
<protein>
    <submittedName>
        <fullName evidence="2">Uncharacterized protein</fullName>
    </submittedName>
</protein>
<sequence length="276" mass="29974">MKLFYSLLSLFFATFAIGAAVQGDAFQQEFNEFLAVLESYNDPSVFKRDYPPLTAALTALNKSGQGVQIAHAMYSNKATQPTVINAVENYINATTLTQILKDADDSNLAVDIVMILFTNPNMIPGLTNIIKTLHDDGVFSFSLKKRGLLDGILGGLNGVITSIQNQSIQTIVKLMNSVADSEDIYESLEKSGLFISVFEDIVTTTDGQAFAVNLVTDIINDDVITWSSLISAVNDSAIIASTASKIFTNATNRSIILQWILTNGLSVLLEIIEALF</sequence>
<feature type="signal peptide" evidence="1">
    <location>
        <begin position="1"/>
        <end position="18"/>
    </location>
</feature>
<dbReference type="Proteomes" id="UP000000709">
    <property type="component" value="Unassembled WGS sequence"/>
</dbReference>
<dbReference type="EMBL" id="GL996501">
    <property type="protein sequence ID" value="EGW32764.1"/>
    <property type="molecule type" value="Genomic_DNA"/>
</dbReference>
<organism evidence="3">
    <name type="scientific">Spathaspora passalidarum (strain NRRL Y-27907 / 11-Y1)</name>
    <dbReference type="NCBI Taxonomy" id="619300"/>
    <lineage>
        <taxon>Eukaryota</taxon>
        <taxon>Fungi</taxon>
        <taxon>Dikarya</taxon>
        <taxon>Ascomycota</taxon>
        <taxon>Saccharomycotina</taxon>
        <taxon>Pichiomycetes</taxon>
        <taxon>Debaryomycetaceae</taxon>
        <taxon>Spathaspora</taxon>
    </lineage>
</organism>
<dbReference type="InParanoid" id="G3AM59"/>
<evidence type="ECO:0000256" key="1">
    <source>
        <dbReference type="SAM" id="SignalP"/>
    </source>
</evidence>
<gene>
    <name evidence="2" type="ORF">SPAPADRAFT_60113</name>
</gene>
<name>G3AM59_SPAPN</name>
<evidence type="ECO:0000313" key="2">
    <source>
        <dbReference type="EMBL" id="EGW32764.1"/>
    </source>
</evidence>
<dbReference type="eggNOG" id="ENOG502RQ18">
    <property type="taxonomic scope" value="Eukaryota"/>
</dbReference>
<dbReference type="AlphaFoldDB" id="G3AM59"/>
<dbReference type="GeneID" id="18873224"/>
<dbReference type="STRING" id="619300.G3AM59"/>
<keyword evidence="3" id="KW-1185">Reference proteome</keyword>
<proteinExistence type="predicted"/>
<dbReference type="HOGENOM" id="CLU_990446_0_0_1"/>
<keyword evidence="1" id="KW-0732">Signal</keyword>
<feature type="chain" id="PRO_5003442254" evidence="1">
    <location>
        <begin position="19"/>
        <end position="276"/>
    </location>
</feature>
<dbReference type="OrthoDB" id="4093337at2759"/>
<dbReference type="OMA" id="ADSEDIY"/>
<dbReference type="KEGG" id="spaa:SPAPADRAFT_60113"/>
<evidence type="ECO:0000313" key="3">
    <source>
        <dbReference type="Proteomes" id="UP000000709"/>
    </source>
</evidence>